<protein>
    <recommendedName>
        <fullName evidence="6">Magnesium transporter</fullName>
    </recommendedName>
</protein>
<feature type="transmembrane region" description="Helical" evidence="6">
    <location>
        <begin position="650"/>
        <end position="673"/>
    </location>
</feature>
<dbReference type="InterPro" id="IPR018247">
    <property type="entry name" value="EF_Hand_1_Ca_BS"/>
</dbReference>
<feature type="region of interest" description="Disordered" evidence="8">
    <location>
        <begin position="167"/>
        <end position="190"/>
    </location>
</feature>
<dbReference type="SUPFAM" id="SSF54160">
    <property type="entry name" value="Chromo domain-like"/>
    <property type="match status" value="1"/>
</dbReference>
<dbReference type="InterPro" id="IPR016197">
    <property type="entry name" value="Chromo-like_dom_sf"/>
</dbReference>
<dbReference type="SUPFAM" id="SSF144083">
    <property type="entry name" value="Magnesium transport protein CorA, transmembrane region"/>
    <property type="match status" value="1"/>
</dbReference>
<feature type="compositionally biased region" description="Basic and acidic residues" evidence="8">
    <location>
        <begin position="169"/>
        <end position="179"/>
    </location>
</feature>
<keyword evidence="10" id="KW-1185">Reference proteome</keyword>
<organism evidence="9 10">
    <name type="scientific">Chara braunii</name>
    <name type="common">Braun's stonewort</name>
    <dbReference type="NCBI Taxonomy" id="69332"/>
    <lineage>
        <taxon>Eukaryota</taxon>
        <taxon>Viridiplantae</taxon>
        <taxon>Streptophyta</taxon>
        <taxon>Charophyceae</taxon>
        <taxon>Charales</taxon>
        <taxon>Characeae</taxon>
        <taxon>Chara</taxon>
    </lineage>
</organism>
<dbReference type="Gramene" id="GBG89083">
    <property type="protein sequence ID" value="GBG89083"/>
    <property type="gene ID" value="CBR_g48793"/>
</dbReference>
<keyword evidence="5 6" id="KW-0472">Membrane</keyword>
<dbReference type="InterPro" id="IPR039204">
    <property type="entry name" value="MRS2-like"/>
</dbReference>
<dbReference type="CDD" id="cd12823">
    <property type="entry name" value="Mrs2_Mfm1p-like"/>
    <property type="match status" value="1"/>
</dbReference>
<keyword evidence="6" id="KW-0460">Magnesium</keyword>
<feature type="coiled-coil region" evidence="7">
    <location>
        <begin position="482"/>
        <end position="509"/>
    </location>
</feature>
<evidence type="ECO:0000256" key="2">
    <source>
        <dbReference type="ARBA" id="ARBA00007535"/>
    </source>
</evidence>
<evidence type="ECO:0000256" key="7">
    <source>
        <dbReference type="SAM" id="Coils"/>
    </source>
</evidence>
<feature type="coiled-coil region" evidence="7">
    <location>
        <begin position="63"/>
        <end position="90"/>
    </location>
</feature>
<dbReference type="OrthoDB" id="10251508at2759"/>
<name>A0A388M3P2_CHABU</name>
<sequence length="681" mass="76071">MAQLREYLHTAIPIPLMDAGVEVVDLQEYIAKIDREFKTTAVSSLIFSSLDQPTLTPLALPLLRKYRELLAQARTNMQKAQVRMQQQANRRRVPCPIRAGDRVRVSSEEFALEQDVSRKLLPKWFGPWTVTSVAGDEPDGPSFVIDIPEHLTVHPVFHASKLATYTPAKSDDLPGRRSQDPPSMDGHQEVDRVISDRKYGSKPRQYRVTFRACDPDDTRWISGADLTASAALIYAHYERQSAQGVAASVPKVALSSTMKPSRTAAGGSQIATAVLKPSGPALPDTVALAKKKMGARSWMVFDMNGNTMMLEADKYAIMHRVGIHARDLRILDPMLSYPSTILGRERAIVLNLEHIKAIVTAEEMLLRNPMDEHVIPVVAELRRRLPVNDAMHAAYAGAHGYDPSRQDHDGHEGATSPWKKVPGTDVVDGDVDIPPFEFRALEVILEAVCSFLDARSTELENQAMPALDELTSKISSLNLERVRKLKTLMTRLTARVQKVRDELEQLLDDDDDMAELFLTRKIQPGSPGASTGLHWAPTSPTIGSRLSIRASRASTVSMISHDDNDVEELEMILEAYFMQIEGTCNKLNALREYIDDTEDYINIQLDNHRNQLIQIELIMSTATCIVSVYSVVAGIFGMNLPNKWNEDPNAFNVVVITTAIVCFIMFIVMLGYFRFRRLIGM</sequence>
<comment type="subcellular location">
    <subcellularLocation>
        <location evidence="1 6">Membrane</location>
        <topology evidence="1 6">Multi-pass membrane protein</topology>
    </subcellularLocation>
</comment>
<feature type="transmembrane region" description="Helical" evidence="6">
    <location>
        <begin position="617"/>
        <end position="638"/>
    </location>
</feature>
<keyword evidence="6" id="KW-0406">Ion transport</keyword>
<keyword evidence="3 6" id="KW-0812">Transmembrane</keyword>
<keyword evidence="4 6" id="KW-1133">Transmembrane helix</keyword>
<dbReference type="GO" id="GO:0016020">
    <property type="term" value="C:membrane"/>
    <property type="evidence" value="ECO:0007669"/>
    <property type="project" value="UniProtKB-SubCell"/>
</dbReference>
<dbReference type="Pfam" id="PF22099">
    <property type="entry name" value="MRS2-like"/>
    <property type="match status" value="3"/>
</dbReference>
<dbReference type="PROSITE" id="PS00018">
    <property type="entry name" value="EF_HAND_1"/>
    <property type="match status" value="1"/>
</dbReference>
<evidence type="ECO:0000313" key="10">
    <source>
        <dbReference type="Proteomes" id="UP000265515"/>
    </source>
</evidence>
<dbReference type="Gene3D" id="1.20.58.340">
    <property type="entry name" value="Magnesium transport protein CorA, transmembrane region"/>
    <property type="match status" value="2"/>
</dbReference>
<evidence type="ECO:0000256" key="6">
    <source>
        <dbReference type="RuleBase" id="RU366041"/>
    </source>
</evidence>
<comment type="similarity">
    <text evidence="2 6">Belongs to the CorA metal ion transporter (MIT) (TC 1.A.35.5) family.</text>
</comment>
<dbReference type="GO" id="GO:0015095">
    <property type="term" value="F:magnesium ion transmembrane transporter activity"/>
    <property type="evidence" value="ECO:0007669"/>
    <property type="project" value="UniProtKB-ARBA"/>
</dbReference>
<dbReference type="AlphaFoldDB" id="A0A388M3P2"/>
<dbReference type="PANTHER" id="PTHR13890:SF31">
    <property type="entry name" value="MAGNESIUM TRANSPORTER MRS2-2-RELATED"/>
    <property type="match status" value="1"/>
</dbReference>
<dbReference type="InterPro" id="IPR045863">
    <property type="entry name" value="CorA_TM1_TM2"/>
</dbReference>
<comment type="caution">
    <text evidence="9">The sequence shown here is derived from an EMBL/GenBank/DDBJ whole genome shotgun (WGS) entry which is preliminary data.</text>
</comment>
<dbReference type="PANTHER" id="PTHR13890">
    <property type="entry name" value="RNA SPLICING PROTEIN MRS2, MITOCHONDRIAL"/>
    <property type="match status" value="1"/>
</dbReference>
<evidence type="ECO:0000256" key="8">
    <source>
        <dbReference type="SAM" id="MobiDB-lite"/>
    </source>
</evidence>
<accession>A0A388M3P2</accession>
<dbReference type="FunFam" id="1.20.58.340:FF:000024">
    <property type="entry name" value="Magnesium transporter MRS2-5"/>
    <property type="match status" value="1"/>
</dbReference>
<dbReference type="OMA" id="AMAFWIT"/>
<dbReference type="Proteomes" id="UP000265515">
    <property type="component" value="Unassembled WGS sequence"/>
</dbReference>
<reference evidence="9 10" key="1">
    <citation type="journal article" date="2018" name="Cell">
        <title>The Chara Genome: Secondary Complexity and Implications for Plant Terrestrialization.</title>
        <authorList>
            <person name="Nishiyama T."/>
            <person name="Sakayama H."/>
            <person name="Vries J.D."/>
            <person name="Buschmann H."/>
            <person name="Saint-Marcoux D."/>
            <person name="Ullrich K.K."/>
            <person name="Haas F.B."/>
            <person name="Vanderstraeten L."/>
            <person name="Becker D."/>
            <person name="Lang D."/>
            <person name="Vosolsobe S."/>
            <person name="Rombauts S."/>
            <person name="Wilhelmsson P.K.I."/>
            <person name="Janitza P."/>
            <person name="Kern R."/>
            <person name="Heyl A."/>
            <person name="Rumpler F."/>
            <person name="Villalobos L.I.A.C."/>
            <person name="Clay J.M."/>
            <person name="Skokan R."/>
            <person name="Toyoda A."/>
            <person name="Suzuki Y."/>
            <person name="Kagoshima H."/>
            <person name="Schijlen E."/>
            <person name="Tajeshwar N."/>
            <person name="Catarino B."/>
            <person name="Hetherington A.J."/>
            <person name="Saltykova A."/>
            <person name="Bonnot C."/>
            <person name="Breuninger H."/>
            <person name="Symeonidi A."/>
            <person name="Radhakrishnan G.V."/>
            <person name="Van Nieuwerburgh F."/>
            <person name="Deforce D."/>
            <person name="Chang C."/>
            <person name="Karol K.G."/>
            <person name="Hedrich R."/>
            <person name="Ulvskov P."/>
            <person name="Glockner G."/>
            <person name="Delwiche C.F."/>
            <person name="Petrasek J."/>
            <person name="Van de Peer Y."/>
            <person name="Friml J."/>
            <person name="Beilby M."/>
            <person name="Dolan L."/>
            <person name="Kohara Y."/>
            <person name="Sugano S."/>
            <person name="Fujiyama A."/>
            <person name="Delaux P.-M."/>
            <person name="Quint M."/>
            <person name="TheiBen G."/>
            <person name="Hagemann M."/>
            <person name="Harholt J."/>
            <person name="Dunand C."/>
            <person name="Zachgo S."/>
            <person name="Langdale J."/>
            <person name="Maumus F."/>
            <person name="Straeten D.V.D."/>
            <person name="Gould S.B."/>
            <person name="Rensing S.A."/>
        </authorList>
    </citation>
    <scope>NUCLEOTIDE SEQUENCE [LARGE SCALE GENOMIC DNA]</scope>
    <source>
        <strain evidence="9 10">S276</strain>
    </source>
</reference>
<evidence type="ECO:0000256" key="4">
    <source>
        <dbReference type="ARBA" id="ARBA00022989"/>
    </source>
</evidence>
<keyword evidence="7" id="KW-0175">Coiled coil</keyword>
<proteinExistence type="inferred from homology"/>
<keyword evidence="6" id="KW-0813">Transport</keyword>
<dbReference type="FunFam" id="2.40.128.330:FF:000001">
    <property type="entry name" value="Magnesium transporter MRS2-1"/>
    <property type="match status" value="1"/>
</dbReference>
<dbReference type="EMBL" id="BFEA01000715">
    <property type="protein sequence ID" value="GBG89083.1"/>
    <property type="molecule type" value="Genomic_DNA"/>
</dbReference>
<evidence type="ECO:0000256" key="5">
    <source>
        <dbReference type="ARBA" id="ARBA00023136"/>
    </source>
</evidence>
<gene>
    <name evidence="9" type="ORF">CBR_g48793</name>
</gene>
<evidence type="ECO:0000256" key="3">
    <source>
        <dbReference type="ARBA" id="ARBA00022692"/>
    </source>
</evidence>
<dbReference type="Gene3D" id="2.40.128.330">
    <property type="match status" value="1"/>
</dbReference>
<evidence type="ECO:0000256" key="1">
    <source>
        <dbReference type="ARBA" id="ARBA00004141"/>
    </source>
</evidence>
<comment type="function">
    <text evidence="6">Magnesium transporter that may mediate the influx of magnesium.</text>
</comment>
<evidence type="ECO:0000313" key="9">
    <source>
        <dbReference type="EMBL" id="GBG89083.1"/>
    </source>
</evidence>